<dbReference type="Pfam" id="PF00010">
    <property type="entry name" value="HLH"/>
    <property type="match status" value="1"/>
</dbReference>
<comment type="caution">
    <text evidence="2">The sequence shown here is derived from an EMBL/GenBank/DDBJ whole genome shotgun (WGS) entry which is preliminary data.</text>
</comment>
<dbReference type="EMBL" id="JASJQH010008031">
    <property type="protein sequence ID" value="KAK9695816.1"/>
    <property type="molecule type" value="Genomic_DNA"/>
</dbReference>
<dbReference type="InterPro" id="IPR011598">
    <property type="entry name" value="bHLH_dom"/>
</dbReference>
<feature type="domain" description="BHLH" evidence="1">
    <location>
        <begin position="5"/>
        <end position="26"/>
    </location>
</feature>
<name>A0ABR2VRS4_9FUNG</name>
<sequence length="195" mass="21850">METTTSTKLNKGNILRIAAEYIKELQAENSLLKSQLANYNDRMYTYSGVQASPVSIHPIDGPSYTESQHREIANKYNSEILIKTENSGCYNPSEVLPNVTHSTISNGQYGYSCYQYQRLPSQQPSVSLPVTCLPLPSIIQSSEHASLSLPKLSQSNLDTYSRPIHAFGSPNNPPYHPMQHRGLMLTDHYNTLNLF</sequence>
<dbReference type="Gene3D" id="4.10.280.10">
    <property type="entry name" value="Helix-loop-helix DNA-binding domain"/>
    <property type="match status" value="1"/>
</dbReference>
<dbReference type="InterPro" id="IPR036638">
    <property type="entry name" value="HLH_DNA-bd_sf"/>
</dbReference>
<proteinExistence type="predicted"/>
<organism evidence="2 3">
    <name type="scientific">Basidiobolus ranarum</name>
    <dbReference type="NCBI Taxonomy" id="34480"/>
    <lineage>
        <taxon>Eukaryota</taxon>
        <taxon>Fungi</taxon>
        <taxon>Fungi incertae sedis</taxon>
        <taxon>Zoopagomycota</taxon>
        <taxon>Entomophthoromycotina</taxon>
        <taxon>Basidiobolomycetes</taxon>
        <taxon>Basidiobolales</taxon>
        <taxon>Basidiobolaceae</taxon>
        <taxon>Basidiobolus</taxon>
    </lineage>
</organism>
<dbReference type="SUPFAM" id="SSF47459">
    <property type="entry name" value="HLH, helix-loop-helix DNA-binding domain"/>
    <property type="match status" value="1"/>
</dbReference>
<reference evidence="2 3" key="1">
    <citation type="submission" date="2023-04" db="EMBL/GenBank/DDBJ databases">
        <title>Genome of Basidiobolus ranarum AG-B5.</title>
        <authorList>
            <person name="Stajich J.E."/>
            <person name="Carter-House D."/>
            <person name="Gryganskyi A."/>
        </authorList>
    </citation>
    <scope>NUCLEOTIDE SEQUENCE [LARGE SCALE GENOMIC DNA]</scope>
    <source>
        <strain evidence="2 3">AG-B5</strain>
    </source>
</reference>
<evidence type="ECO:0000313" key="3">
    <source>
        <dbReference type="Proteomes" id="UP001479436"/>
    </source>
</evidence>
<evidence type="ECO:0000259" key="1">
    <source>
        <dbReference type="Pfam" id="PF00010"/>
    </source>
</evidence>
<accession>A0ABR2VRS4</accession>
<evidence type="ECO:0000313" key="2">
    <source>
        <dbReference type="EMBL" id="KAK9695816.1"/>
    </source>
</evidence>
<protein>
    <recommendedName>
        <fullName evidence="1">BHLH domain-containing protein</fullName>
    </recommendedName>
</protein>
<keyword evidence="3" id="KW-1185">Reference proteome</keyword>
<gene>
    <name evidence="2" type="ORF">K7432_012770</name>
</gene>
<dbReference type="Proteomes" id="UP001479436">
    <property type="component" value="Unassembled WGS sequence"/>
</dbReference>